<dbReference type="GO" id="GO:0016538">
    <property type="term" value="F:cyclin-dependent protein serine/threonine kinase regulator activity"/>
    <property type="evidence" value="ECO:0007669"/>
    <property type="project" value="TreeGrafter"/>
</dbReference>
<feature type="compositionally biased region" description="Basic residues" evidence="1">
    <location>
        <begin position="259"/>
        <end position="268"/>
    </location>
</feature>
<protein>
    <recommendedName>
        <fullName evidence="2">Cyclin N-terminal domain-containing protein</fullName>
    </recommendedName>
</protein>
<name>A0A8H4QPM3_9AGAR</name>
<feature type="region of interest" description="Disordered" evidence="1">
    <location>
        <begin position="194"/>
        <end position="368"/>
    </location>
</feature>
<dbReference type="GO" id="GO:0005634">
    <property type="term" value="C:nucleus"/>
    <property type="evidence" value="ECO:0007669"/>
    <property type="project" value="TreeGrafter"/>
</dbReference>
<dbReference type="CDD" id="cd20557">
    <property type="entry name" value="CYCLIN_ScPCL1-like"/>
    <property type="match status" value="1"/>
</dbReference>
<feature type="compositionally biased region" description="Polar residues" evidence="1">
    <location>
        <begin position="194"/>
        <end position="203"/>
    </location>
</feature>
<dbReference type="PANTHER" id="PTHR15615:SF10">
    <property type="entry name" value="PHO85 CYCLIN-2-RELATED"/>
    <property type="match status" value="1"/>
</dbReference>
<dbReference type="InterPro" id="IPR006671">
    <property type="entry name" value="Cyclin_N"/>
</dbReference>
<dbReference type="Proteomes" id="UP000521872">
    <property type="component" value="Unassembled WGS sequence"/>
</dbReference>
<feature type="domain" description="Cyclin N-terminal" evidence="2">
    <location>
        <begin position="81"/>
        <end position="172"/>
    </location>
</feature>
<feature type="compositionally biased region" description="Low complexity" evidence="1">
    <location>
        <begin position="269"/>
        <end position="304"/>
    </location>
</feature>
<dbReference type="PANTHER" id="PTHR15615">
    <property type="match status" value="1"/>
</dbReference>
<reference evidence="3 4" key="1">
    <citation type="submission" date="2019-12" db="EMBL/GenBank/DDBJ databases">
        <authorList>
            <person name="Floudas D."/>
            <person name="Bentzer J."/>
            <person name="Ahren D."/>
            <person name="Johansson T."/>
            <person name="Persson P."/>
            <person name="Tunlid A."/>
        </authorList>
    </citation>
    <scope>NUCLEOTIDE SEQUENCE [LARGE SCALE GENOMIC DNA]</scope>
    <source>
        <strain evidence="3 4">CBS 102.39</strain>
    </source>
</reference>
<dbReference type="EMBL" id="JAACJL010000044">
    <property type="protein sequence ID" value="KAF4615017.1"/>
    <property type="molecule type" value="Genomic_DNA"/>
</dbReference>
<dbReference type="GO" id="GO:0000307">
    <property type="term" value="C:cyclin-dependent protein kinase holoenzyme complex"/>
    <property type="evidence" value="ECO:0007669"/>
    <property type="project" value="TreeGrafter"/>
</dbReference>
<feature type="compositionally biased region" description="Basic and acidic residues" evidence="1">
    <location>
        <begin position="229"/>
        <end position="239"/>
    </location>
</feature>
<evidence type="ECO:0000313" key="4">
    <source>
        <dbReference type="Proteomes" id="UP000521872"/>
    </source>
</evidence>
<gene>
    <name evidence="3" type="ORF">D9613_002529</name>
</gene>
<accession>A0A8H4QPM3</accession>
<organism evidence="3 4">
    <name type="scientific">Agrocybe pediades</name>
    <dbReference type="NCBI Taxonomy" id="84607"/>
    <lineage>
        <taxon>Eukaryota</taxon>
        <taxon>Fungi</taxon>
        <taxon>Dikarya</taxon>
        <taxon>Basidiomycota</taxon>
        <taxon>Agaricomycotina</taxon>
        <taxon>Agaricomycetes</taxon>
        <taxon>Agaricomycetidae</taxon>
        <taxon>Agaricales</taxon>
        <taxon>Agaricineae</taxon>
        <taxon>Strophariaceae</taxon>
        <taxon>Agrocybe</taxon>
    </lineage>
</organism>
<evidence type="ECO:0000259" key="2">
    <source>
        <dbReference type="Pfam" id="PF00134"/>
    </source>
</evidence>
<evidence type="ECO:0000256" key="1">
    <source>
        <dbReference type="SAM" id="MobiDB-lite"/>
    </source>
</evidence>
<dbReference type="InterPro" id="IPR013922">
    <property type="entry name" value="Cyclin_PHO80-like"/>
</dbReference>
<dbReference type="SUPFAM" id="SSF47954">
    <property type="entry name" value="Cyclin-like"/>
    <property type="match status" value="1"/>
</dbReference>
<evidence type="ECO:0000313" key="3">
    <source>
        <dbReference type="EMBL" id="KAF4615017.1"/>
    </source>
</evidence>
<dbReference type="Pfam" id="PF00134">
    <property type="entry name" value="Cyclin_N"/>
    <property type="match status" value="1"/>
</dbReference>
<dbReference type="InterPro" id="IPR036915">
    <property type="entry name" value="Cyclin-like_sf"/>
</dbReference>
<comment type="caution">
    <text evidence="3">The sequence shown here is derived from an EMBL/GenBank/DDBJ whole genome shotgun (WGS) entry which is preliminary data.</text>
</comment>
<feature type="compositionally biased region" description="Low complexity" evidence="1">
    <location>
        <begin position="209"/>
        <end position="228"/>
    </location>
</feature>
<proteinExistence type="predicted"/>
<feature type="compositionally biased region" description="Basic residues" evidence="1">
    <location>
        <begin position="336"/>
        <end position="346"/>
    </location>
</feature>
<dbReference type="AlphaFoldDB" id="A0A8H4QPM3"/>
<dbReference type="GO" id="GO:0019901">
    <property type="term" value="F:protein kinase binding"/>
    <property type="evidence" value="ECO:0007669"/>
    <property type="project" value="InterPro"/>
</dbReference>
<sequence>MASPSSSTSSSPIHPASLVDRTRHSPALLDLVAVKVSQEVYNYTIDRVIETVDFAMRRSTPSSSRGRAFNKRKPEHVKFAGFIKDVLSRAEVTMPTLLAALVYIDRARPQLHIGLEQWALERVFLGALIVASKYLNDSTLKNVHWAMCTGVFGKRDVGRIEREYLDVLGFELKITEEDLLKHEQGILSAISESSPISFPTKSLPSAPEPAAVSVTVAPTTTTTSTTTSPKRERETHHELVYPTPPPSSSSLHYVVHTHSERRHKRRRLPAPVSPASSSSPLFPPSYASSRSSSQSPPELSTSTDSDSDEEESPRTPELGMGMEIDPSSPTKQAKQSSHRFTPRKMMHGFSTMDILRSFPLPRINSSSS</sequence>
<keyword evidence="4" id="KW-1185">Reference proteome</keyword>
<dbReference type="Gene3D" id="1.10.472.10">
    <property type="entry name" value="Cyclin-like"/>
    <property type="match status" value="1"/>
</dbReference>